<dbReference type="InterPro" id="IPR045324">
    <property type="entry name" value="Small_multidrug_res"/>
</dbReference>
<feature type="transmembrane region" description="Helical" evidence="8">
    <location>
        <begin position="32"/>
        <end position="50"/>
    </location>
</feature>
<evidence type="ECO:0000256" key="7">
    <source>
        <dbReference type="RuleBase" id="RU003942"/>
    </source>
</evidence>
<dbReference type="EMBL" id="CP080764">
    <property type="protein sequence ID" value="QYY41363.1"/>
    <property type="molecule type" value="Genomic_DNA"/>
</dbReference>
<keyword evidence="12" id="KW-1185">Reference proteome</keyword>
<organism evidence="10 11">
    <name type="scientific">Aneurinibacillus thermoaerophilus</name>
    <dbReference type="NCBI Taxonomy" id="143495"/>
    <lineage>
        <taxon>Bacteria</taxon>
        <taxon>Bacillati</taxon>
        <taxon>Bacillota</taxon>
        <taxon>Bacilli</taxon>
        <taxon>Bacillales</taxon>
        <taxon>Paenibacillaceae</taxon>
        <taxon>Aneurinibacillus group</taxon>
        <taxon>Aneurinibacillus</taxon>
    </lineage>
</organism>
<dbReference type="EMBL" id="FNDE01000005">
    <property type="protein sequence ID" value="SDG91350.1"/>
    <property type="molecule type" value="Genomic_DNA"/>
</dbReference>
<keyword evidence="5 8" id="KW-1133">Transmembrane helix</keyword>
<dbReference type="Proteomes" id="UP000826616">
    <property type="component" value="Chromosome"/>
</dbReference>
<evidence type="ECO:0000313" key="9">
    <source>
        <dbReference type="EMBL" id="QYY41363.1"/>
    </source>
</evidence>
<dbReference type="GO" id="GO:0022857">
    <property type="term" value="F:transmembrane transporter activity"/>
    <property type="evidence" value="ECO:0007669"/>
    <property type="project" value="InterPro"/>
</dbReference>
<reference evidence="9 12" key="2">
    <citation type="submission" date="2021-08" db="EMBL/GenBank/DDBJ databases">
        <title>Complete genome sequence of the strain Aneurinibacillus thermoaerophilus CCM 8960.</title>
        <authorList>
            <person name="Musilova J."/>
            <person name="Kourilova X."/>
            <person name="Pernicova I."/>
            <person name="Bezdicek M."/>
            <person name="Lengerova M."/>
            <person name="Obruca S."/>
            <person name="Sedlar K."/>
        </authorList>
    </citation>
    <scope>NUCLEOTIDE SEQUENCE [LARGE SCALE GENOMIC DNA]</scope>
    <source>
        <strain evidence="9 12">CCM 8960</strain>
    </source>
</reference>
<proteinExistence type="inferred from homology"/>
<evidence type="ECO:0000256" key="2">
    <source>
        <dbReference type="ARBA" id="ARBA00022448"/>
    </source>
</evidence>
<dbReference type="InterPro" id="IPR000390">
    <property type="entry name" value="Small_drug/metabolite_transptr"/>
</dbReference>
<evidence type="ECO:0000313" key="11">
    <source>
        <dbReference type="Proteomes" id="UP000198956"/>
    </source>
</evidence>
<evidence type="ECO:0000256" key="1">
    <source>
        <dbReference type="ARBA" id="ARBA00004651"/>
    </source>
</evidence>
<evidence type="ECO:0000313" key="10">
    <source>
        <dbReference type="EMBL" id="SDG91350.1"/>
    </source>
</evidence>
<dbReference type="InterPro" id="IPR037185">
    <property type="entry name" value="EmrE-like"/>
</dbReference>
<evidence type="ECO:0000256" key="8">
    <source>
        <dbReference type="SAM" id="Phobius"/>
    </source>
</evidence>
<accession>A0A1G7Y5S9</accession>
<evidence type="ECO:0000313" key="12">
    <source>
        <dbReference type="Proteomes" id="UP000826616"/>
    </source>
</evidence>
<name>A0A1G7Y5S9_ANETH</name>
<feature type="transmembrane region" description="Helical" evidence="8">
    <location>
        <begin position="57"/>
        <end position="78"/>
    </location>
</feature>
<dbReference type="Proteomes" id="UP000198956">
    <property type="component" value="Unassembled WGS sequence"/>
</dbReference>
<dbReference type="SUPFAM" id="SSF103481">
    <property type="entry name" value="Multidrug resistance efflux transporter EmrE"/>
    <property type="match status" value="1"/>
</dbReference>
<dbReference type="PANTHER" id="PTHR30561:SF1">
    <property type="entry name" value="MULTIDRUG TRANSPORTER EMRE"/>
    <property type="match status" value="1"/>
</dbReference>
<evidence type="ECO:0000256" key="6">
    <source>
        <dbReference type="ARBA" id="ARBA00023136"/>
    </source>
</evidence>
<dbReference type="Gene3D" id="1.10.3730.20">
    <property type="match status" value="1"/>
</dbReference>
<dbReference type="RefSeq" id="WP_057898609.1">
    <property type="nucleotide sequence ID" value="NZ_CP080764.1"/>
</dbReference>
<keyword evidence="3" id="KW-1003">Cell membrane</keyword>
<dbReference type="AlphaFoldDB" id="A0A1G7Y5S9"/>
<dbReference type="GeneID" id="97141783"/>
<comment type="subcellular location">
    <subcellularLocation>
        <location evidence="1 7">Cell membrane</location>
        <topology evidence="1 7">Multi-pass membrane protein</topology>
    </subcellularLocation>
</comment>
<keyword evidence="4 7" id="KW-0812">Transmembrane</keyword>
<sequence length="107" mass="11585">MHWIYLILAIGFEVAGTTCMKLAQGFTKILPSIMMGIFYVASLSFLTISLKKIDVSLAYAIWSGLGTAIIAIIGVFLFKESLTAAKITGIIFIILGVVLLNLYGEAH</sequence>
<keyword evidence="6 8" id="KW-0472">Membrane</keyword>
<feature type="transmembrane region" description="Helical" evidence="8">
    <location>
        <begin position="84"/>
        <end position="103"/>
    </location>
</feature>
<dbReference type="GO" id="GO:0005886">
    <property type="term" value="C:plasma membrane"/>
    <property type="evidence" value="ECO:0007669"/>
    <property type="project" value="UniProtKB-SubCell"/>
</dbReference>
<evidence type="ECO:0000256" key="3">
    <source>
        <dbReference type="ARBA" id="ARBA00022475"/>
    </source>
</evidence>
<dbReference type="FunFam" id="1.10.3730.20:FF:000001">
    <property type="entry name" value="Quaternary ammonium compound resistance transporter SugE"/>
    <property type="match status" value="1"/>
</dbReference>
<comment type="similarity">
    <text evidence="7">Belongs to the drug/metabolite transporter (DMT) superfamily. Small multidrug resistance (SMR) (TC 2.A.7.1) family.</text>
</comment>
<gene>
    <name evidence="9" type="ORF">K3F53_10415</name>
    <name evidence="10" type="ORF">SAMN04489735_1005118</name>
</gene>
<protein>
    <submittedName>
        <fullName evidence="9">Multidrug efflux SMR transporter</fullName>
    </submittedName>
    <submittedName>
        <fullName evidence="10">Small multidrug resistance pump</fullName>
    </submittedName>
</protein>
<dbReference type="OrthoDB" id="21828at2"/>
<evidence type="ECO:0000256" key="5">
    <source>
        <dbReference type="ARBA" id="ARBA00022989"/>
    </source>
</evidence>
<dbReference type="Pfam" id="PF00893">
    <property type="entry name" value="Multi_Drug_Res"/>
    <property type="match status" value="1"/>
</dbReference>
<evidence type="ECO:0000256" key="4">
    <source>
        <dbReference type="ARBA" id="ARBA00022692"/>
    </source>
</evidence>
<reference evidence="10 11" key="1">
    <citation type="submission" date="2016-10" db="EMBL/GenBank/DDBJ databases">
        <authorList>
            <person name="de Groot N.N."/>
        </authorList>
    </citation>
    <scope>NUCLEOTIDE SEQUENCE [LARGE SCALE GENOMIC DNA]</scope>
    <source>
        <strain evidence="10 11">L 420-91</strain>
    </source>
</reference>
<keyword evidence="2" id="KW-0813">Transport</keyword>
<dbReference type="PANTHER" id="PTHR30561">
    <property type="entry name" value="SMR FAMILY PROTON-DEPENDENT DRUG EFFLUX TRANSPORTER SUGE"/>
    <property type="match status" value="1"/>
</dbReference>